<keyword evidence="4 7" id="KW-1133">Transmembrane helix</keyword>
<keyword evidence="9" id="KW-1185">Reference proteome</keyword>
<dbReference type="EMBL" id="JAXCLA010000003">
    <property type="protein sequence ID" value="MDY0745016.1"/>
    <property type="molecule type" value="Genomic_DNA"/>
</dbReference>
<evidence type="ECO:0000256" key="2">
    <source>
        <dbReference type="ARBA" id="ARBA00022475"/>
    </source>
</evidence>
<proteinExistence type="predicted"/>
<evidence type="ECO:0000256" key="7">
    <source>
        <dbReference type="SAM" id="Phobius"/>
    </source>
</evidence>
<feature type="transmembrane region" description="Helical" evidence="7">
    <location>
        <begin position="148"/>
        <end position="170"/>
    </location>
</feature>
<feature type="transmembrane region" description="Helical" evidence="7">
    <location>
        <begin position="61"/>
        <end position="82"/>
    </location>
</feature>
<comment type="caution">
    <text evidence="8">The sequence shown here is derived from an EMBL/GenBank/DDBJ whole genome shotgun (WGS) entry which is preliminary data.</text>
</comment>
<sequence>MTHPAANGQAPAPSAGELDKNERWACWEDEDEAEPQAFKPLTPDEAQALRARHPTVSPGRVVAAQAVMGVAIALLWWCFAGAGSKAWLSALSGAAVVVIPNALMAWGVARLFRGVASAAALGFMIWELIKIMLAVALLGAVVKWMPELSWPALLVTLIGCLKVNWLALLWRGRLKKREDGH</sequence>
<dbReference type="InterPro" id="IPR005598">
    <property type="entry name" value="ATP_synth_I"/>
</dbReference>
<gene>
    <name evidence="8" type="ORF">SNE35_10880</name>
</gene>
<dbReference type="RefSeq" id="WP_320422921.1">
    <property type="nucleotide sequence ID" value="NZ_JAXCLA010000003.1"/>
</dbReference>
<keyword evidence="5 7" id="KW-0472">Membrane</keyword>
<keyword evidence="3 7" id="KW-0812">Transmembrane</keyword>
<comment type="subcellular location">
    <subcellularLocation>
        <location evidence="1">Cell membrane</location>
        <topology evidence="1">Multi-pass membrane protein</topology>
    </subcellularLocation>
</comment>
<evidence type="ECO:0000313" key="9">
    <source>
        <dbReference type="Proteomes" id="UP001285263"/>
    </source>
</evidence>
<feature type="transmembrane region" description="Helical" evidence="7">
    <location>
        <begin position="88"/>
        <end position="109"/>
    </location>
</feature>
<evidence type="ECO:0000256" key="1">
    <source>
        <dbReference type="ARBA" id="ARBA00004651"/>
    </source>
</evidence>
<name>A0ABU5DFI5_9BURK</name>
<evidence type="ECO:0000256" key="6">
    <source>
        <dbReference type="SAM" id="MobiDB-lite"/>
    </source>
</evidence>
<evidence type="ECO:0000256" key="3">
    <source>
        <dbReference type="ARBA" id="ARBA00022692"/>
    </source>
</evidence>
<evidence type="ECO:0000313" key="8">
    <source>
        <dbReference type="EMBL" id="MDY0745016.1"/>
    </source>
</evidence>
<dbReference type="Pfam" id="PF03899">
    <property type="entry name" value="ATP-synt_I"/>
    <property type="match status" value="1"/>
</dbReference>
<evidence type="ECO:0000256" key="4">
    <source>
        <dbReference type="ARBA" id="ARBA00022989"/>
    </source>
</evidence>
<accession>A0ABU5DFI5</accession>
<feature type="region of interest" description="Disordered" evidence="6">
    <location>
        <begin position="1"/>
        <end position="22"/>
    </location>
</feature>
<evidence type="ECO:0000256" key="5">
    <source>
        <dbReference type="ARBA" id="ARBA00023136"/>
    </source>
</evidence>
<organism evidence="8 9">
    <name type="scientific">Roseateles agri</name>
    <dbReference type="NCBI Taxonomy" id="3098619"/>
    <lineage>
        <taxon>Bacteria</taxon>
        <taxon>Pseudomonadati</taxon>
        <taxon>Pseudomonadota</taxon>
        <taxon>Betaproteobacteria</taxon>
        <taxon>Burkholderiales</taxon>
        <taxon>Sphaerotilaceae</taxon>
        <taxon>Roseateles</taxon>
    </lineage>
</organism>
<keyword evidence="2" id="KW-1003">Cell membrane</keyword>
<reference evidence="8 9" key="1">
    <citation type="submission" date="2023-11" db="EMBL/GenBank/DDBJ databases">
        <title>Paucibacter sp. nov., isolated from fresh soil in Korea.</title>
        <authorList>
            <person name="Le N.T.T."/>
        </authorList>
    </citation>
    <scope>NUCLEOTIDE SEQUENCE [LARGE SCALE GENOMIC DNA]</scope>
    <source>
        <strain evidence="8 9">R3-3</strain>
    </source>
</reference>
<dbReference type="Proteomes" id="UP001285263">
    <property type="component" value="Unassembled WGS sequence"/>
</dbReference>
<protein>
    <submittedName>
        <fullName evidence="8">ATP synthase subunit I</fullName>
    </submittedName>
</protein>
<feature type="transmembrane region" description="Helical" evidence="7">
    <location>
        <begin position="121"/>
        <end position="142"/>
    </location>
</feature>